<dbReference type="Proteomes" id="UP001604043">
    <property type="component" value="Unassembled WGS sequence"/>
</dbReference>
<evidence type="ECO:0000313" key="1">
    <source>
        <dbReference type="EMBL" id="MFG1253078.1"/>
    </source>
</evidence>
<gene>
    <name evidence="1" type="ORF">V5F30_12795</name>
</gene>
<sequence length="848" mass="88435">MFRVVRRVVAVLLVLVCAALLALVLAANLPQAEGLRRSLAEQGLTHLWGEPVSVRGAVTVSLWPNAAVDMDGVEAHGTDGANARTDRLTVAIPPYAELVSGGLRYSLAVEGGDFDVPFASGEAARPGSLLESPIHVLSLLPHLTIRDTVVRFTDTMNGWLFDLRVKDLRSVAEAGRNVLVADAALNGQPLTLGFAFDLEVEKEERERPYGARITLATAGGPDAPGLSARFDVRAPTKRFDHGLVMKFDADAKSLAKGLTLAGIAPSIDGTGKVSARFKAEPDRFSFHDLDLVLTLADGERISVTGQADDLATLAGADLKVVADLATAAPPAVSLRDIVVTRLTGDFRSRAEGMMLEEILISTNAFDQSLREIGPINVRSVTRDAEGHVAFRGISVIAGPPSRPIARLEGNVDDILGFAGVELAGGVDMPVASVVALPPEAQDKLGRIVGSLSMSDAGGGLGVDSFAARIEGSALVSATLALVLDDLGKPGVAATTQVDARLKVPNYSAFVAAFGDTSDFRGQVTFEGRLSGNTDALTMEGRTDIGRTRIDGTLSSLAAPGGRSVVKGSITSPLVYADELLAFMRPEGQRRRKTVKLIGSREPEGGSQIDLIGTTDADVAISATRLQGGGDSATGVKARLVVNNGALRVDPLRIGYRGGVISAVMASEGRSVLRTKGSGTGWPLATLFGHGSPISVSGTLSVVFDLTTRMDADNPLATLGGTLTGRVGRGRIGTGLLDLAGVGILAGIFTSSVQKGESVLRCAKVPLQFHKGVGRTNPVIVVNTEHVQALARGTVDLVRNRIDLRVAPRPITAPDGPPGHSFTVKGALSSPVIAMASAGNEPHGRYSCE</sequence>
<proteinExistence type="predicted"/>
<dbReference type="PANTHER" id="PTHR30441">
    <property type="entry name" value="DUF748 DOMAIN-CONTAINING PROTEIN"/>
    <property type="match status" value="1"/>
</dbReference>
<dbReference type="RefSeq" id="WP_394009117.1">
    <property type="nucleotide sequence ID" value="NZ_JBAFUR010000003.1"/>
</dbReference>
<comment type="caution">
    <text evidence="1">The sequence shown here is derived from an EMBL/GenBank/DDBJ whole genome shotgun (WGS) entry which is preliminary data.</text>
</comment>
<keyword evidence="2" id="KW-1185">Reference proteome</keyword>
<protein>
    <submittedName>
        <fullName evidence="1">AsmA-like C-terminal region-containing protein</fullName>
    </submittedName>
</protein>
<dbReference type="PANTHER" id="PTHR30441:SF4">
    <property type="entry name" value="PROTEIN ASMA"/>
    <property type="match status" value="1"/>
</dbReference>
<evidence type="ECO:0000313" key="2">
    <source>
        <dbReference type="Proteomes" id="UP001604043"/>
    </source>
</evidence>
<reference evidence="1 2" key="1">
    <citation type="submission" date="2024-02" db="EMBL/GenBank/DDBJ databases">
        <title>Expansion and revision of Xanthobacter and proposal of Roseixanthobacter gen. nov.</title>
        <authorList>
            <person name="Soltysiak M.P.M."/>
            <person name="Jalihal A."/>
            <person name="Ory A."/>
            <person name="Chrisophersen C."/>
            <person name="Lee A.D."/>
            <person name="Boulton J."/>
            <person name="Springer M."/>
        </authorList>
    </citation>
    <scope>NUCLEOTIDE SEQUENCE [LARGE SCALE GENOMIC DNA]</scope>
    <source>
        <strain evidence="1 2">CB5</strain>
    </source>
</reference>
<dbReference type="EMBL" id="JBAFUR010000003">
    <property type="protein sequence ID" value="MFG1253078.1"/>
    <property type="molecule type" value="Genomic_DNA"/>
</dbReference>
<dbReference type="InterPro" id="IPR052894">
    <property type="entry name" value="AsmA-related"/>
</dbReference>
<accession>A0ABW6ZIX6</accession>
<name>A0ABW6ZIX6_9HYPH</name>
<organism evidence="1 2">
    <name type="scientific">Xanthobacter aminoxidans</name>
    <dbReference type="NCBI Taxonomy" id="186280"/>
    <lineage>
        <taxon>Bacteria</taxon>
        <taxon>Pseudomonadati</taxon>
        <taxon>Pseudomonadota</taxon>
        <taxon>Alphaproteobacteria</taxon>
        <taxon>Hyphomicrobiales</taxon>
        <taxon>Xanthobacteraceae</taxon>
        <taxon>Xanthobacter</taxon>
    </lineage>
</organism>